<dbReference type="AlphaFoldDB" id="A0A485MF25"/>
<dbReference type="InterPro" id="IPR022648">
    <property type="entry name" value="Pr_cel_nuc_antig_N"/>
</dbReference>
<accession>A0A485MF25</accession>
<feature type="domain" description="Proliferating cell nuclear antigen PCNA N-terminal" evidence="5">
    <location>
        <begin position="4"/>
        <end position="66"/>
    </location>
</feature>
<dbReference type="GO" id="GO:0019985">
    <property type="term" value="P:translesion synthesis"/>
    <property type="evidence" value="ECO:0007669"/>
    <property type="project" value="TreeGrafter"/>
</dbReference>
<dbReference type="PANTHER" id="PTHR11352:SF0">
    <property type="entry name" value="PROLIFERATING CELL NUCLEAR ANTIGEN"/>
    <property type="match status" value="1"/>
</dbReference>
<evidence type="ECO:0000256" key="1">
    <source>
        <dbReference type="ARBA" id="ARBA00010462"/>
    </source>
</evidence>
<dbReference type="Pfam" id="PF02747">
    <property type="entry name" value="PCNA_C"/>
    <property type="match status" value="1"/>
</dbReference>
<dbReference type="SUPFAM" id="SSF55979">
    <property type="entry name" value="DNA clamp"/>
    <property type="match status" value="1"/>
</dbReference>
<evidence type="ECO:0000313" key="8">
    <source>
        <dbReference type="Proteomes" id="UP000386466"/>
    </source>
</evidence>
<dbReference type="GO" id="GO:0003677">
    <property type="term" value="F:DNA binding"/>
    <property type="evidence" value="ECO:0007669"/>
    <property type="project" value="UniProtKB-KW"/>
</dbReference>
<evidence type="ECO:0000256" key="3">
    <source>
        <dbReference type="ARBA" id="ARBA00023125"/>
    </source>
</evidence>
<dbReference type="InterPro" id="IPR000730">
    <property type="entry name" value="Pr_cel_nuc_antig"/>
</dbReference>
<keyword evidence="8" id="KW-1185">Reference proteome</keyword>
<dbReference type="GO" id="GO:0006275">
    <property type="term" value="P:regulation of DNA replication"/>
    <property type="evidence" value="ECO:0007669"/>
    <property type="project" value="InterPro"/>
</dbReference>
<dbReference type="PANTHER" id="PTHR11352">
    <property type="entry name" value="PROLIFERATING CELL NUCLEAR ANTIGEN"/>
    <property type="match status" value="1"/>
</dbReference>
<reference evidence="7 8" key="1">
    <citation type="submission" date="2019-01" db="EMBL/GenBank/DDBJ databases">
        <authorList>
            <person name="Alioto T."/>
            <person name="Alioto T."/>
        </authorList>
    </citation>
    <scope>NUCLEOTIDE SEQUENCE [LARGE SCALE GENOMIC DNA]</scope>
</reference>
<evidence type="ECO:0000256" key="4">
    <source>
        <dbReference type="ARBA" id="ARBA00045553"/>
    </source>
</evidence>
<evidence type="ECO:0000259" key="5">
    <source>
        <dbReference type="Pfam" id="PF00705"/>
    </source>
</evidence>
<organism evidence="7 8">
    <name type="scientific">Lynx pardinus</name>
    <name type="common">Iberian lynx</name>
    <name type="synonym">Felis pardina</name>
    <dbReference type="NCBI Taxonomy" id="191816"/>
    <lineage>
        <taxon>Eukaryota</taxon>
        <taxon>Metazoa</taxon>
        <taxon>Chordata</taxon>
        <taxon>Craniata</taxon>
        <taxon>Vertebrata</taxon>
        <taxon>Euteleostomi</taxon>
        <taxon>Mammalia</taxon>
        <taxon>Eutheria</taxon>
        <taxon>Laurasiatheria</taxon>
        <taxon>Carnivora</taxon>
        <taxon>Feliformia</taxon>
        <taxon>Felidae</taxon>
        <taxon>Felinae</taxon>
        <taxon>Lynx</taxon>
    </lineage>
</organism>
<dbReference type="InterPro" id="IPR046938">
    <property type="entry name" value="DNA_clamp_sf"/>
</dbReference>
<comment type="function">
    <text evidence="4">Auxiliary protein of DNA polymerase delta and epsilon, is involved in the control of eukaryotic DNA replication by increasing the polymerase's processibility during elongation of the leading strand. Induces a robust stimulatory effect on the 3'-5' exonuclease and 3'-phosphodiesterase, but not apurinic-apyrimidinic (AP) endonuclease, APEX2 activities. Has to be loaded onto DNA in order to be able to stimulate APEX2. Plays a key role in DNA damage response (DDR) by being conveniently positioned at the replication fork to coordinate DNA replication with DNA repair and DNA damage tolerance pathways. Acts as a loading platform to recruit DDR proteins that allow completion of DNA replication after DNA damage and promote postreplication repair: Monoubiquitinated PCNA leads to recruitment of translesion (TLS) polymerases, while 'Lys-63'-linked polyubiquitination of PCNA is involved in error-free pathway and employs recombination mechanisms to synthesize across the lesion.</text>
</comment>
<evidence type="ECO:0000259" key="6">
    <source>
        <dbReference type="Pfam" id="PF02747"/>
    </source>
</evidence>
<dbReference type="Proteomes" id="UP000386466">
    <property type="component" value="Unassembled WGS sequence"/>
</dbReference>
<dbReference type="GO" id="GO:0006272">
    <property type="term" value="P:leading strand elongation"/>
    <property type="evidence" value="ECO:0007669"/>
    <property type="project" value="TreeGrafter"/>
</dbReference>
<sequence>MSSCDHNLAVTVNLTSTSKIQNWAGTDDVLMRRVEADAGTSMLVLEAPKQGKVSDYEMKSADLDVELGNPDAEYSCGVKMPSGECAPVCPDLSHTGDPGVAFCAKDRARFSPSAETWERKY</sequence>
<keyword evidence="3" id="KW-0238">DNA-binding</keyword>
<name>A0A485MF25_LYNPA</name>
<dbReference type="Gene3D" id="3.10.150.10">
    <property type="entry name" value="DNA Polymerase III, subunit A, domain 2"/>
    <property type="match status" value="1"/>
</dbReference>
<evidence type="ECO:0000256" key="2">
    <source>
        <dbReference type="ARBA" id="ARBA00020229"/>
    </source>
</evidence>
<protein>
    <recommendedName>
        <fullName evidence="2">Proliferating cell nuclear antigen</fullName>
    </recommendedName>
</protein>
<dbReference type="EMBL" id="CAAGRJ010001175">
    <property type="protein sequence ID" value="VFV18929.1"/>
    <property type="molecule type" value="Genomic_DNA"/>
</dbReference>
<evidence type="ECO:0000313" key="7">
    <source>
        <dbReference type="EMBL" id="VFV18929.1"/>
    </source>
</evidence>
<dbReference type="GO" id="GO:0030337">
    <property type="term" value="F:DNA polymerase processivity factor activity"/>
    <property type="evidence" value="ECO:0007669"/>
    <property type="project" value="InterPro"/>
</dbReference>
<dbReference type="GO" id="GO:0006298">
    <property type="term" value="P:mismatch repair"/>
    <property type="evidence" value="ECO:0007669"/>
    <property type="project" value="TreeGrafter"/>
</dbReference>
<dbReference type="InterPro" id="IPR022649">
    <property type="entry name" value="Pr_cel_nuc_antig_C"/>
</dbReference>
<gene>
    <name evidence="7" type="ORF">LYPA_23C003768</name>
</gene>
<comment type="similarity">
    <text evidence="1">Belongs to the PCNA family.</text>
</comment>
<proteinExistence type="inferred from homology"/>
<dbReference type="GO" id="GO:0043626">
    <property type="term" value="C:PCNA complex"/>
    <property type="evidence" value="ECO:0007669"/>
    <property type="project" value="TreeGrafter"/>
</dbReference>
<dbReference type="Pfam" id="PF00705">
    <property type="entry name" value="PCNA_N"/>
    <property type="match status" value="1"/>
</dbReference>
<feature type="domain" description="Proliferating cell nuclear antigen PCNA C-terminal" evidence="6">
    <location>
        <begin position="69"/>
        <end position="113"/>
    </location>
</feature>